<dbReference type="Proteomes" id="UP000824890">
    <property type="component" value="Unassembled WGS sequence"/>
</dbReference>
<comment type="caution">
    <text evidence="2">The sequence shown here is derived from an EMBL/GenBank/DDBJ whole genome shotgun (WGS) entry which is preliminary data.</text>
</comment>
<accession>A0ABQ8C9N8</accession>
<gene>
    <name evidence="2" type="ORF">HID58_028251</name>
</gene>
<reference evidence="2 3" key="1">
    <citation type="submission" date="2021-05" db="EMBL/GenBank/DDBJ databases">
        <title>Genome Assembly of Synthetic Allotetraploid Brassica napus Reveals Homoeologous Exchanges between Subgenomes.</title>
        <authorList>
            <person name="Davis J.T."/>
        </authorList>
    </citation>
    <scope>NUCLEOTIDE SEQUENCE [LARGE SCALE GENOMIC DNA]</scope>
    <source>
        <strain evidence="3">cv. Da-Ae</strain>
        <tissue evidence="2">Seedling</tissue>
    </source>
</reference>
<protein>
    <recommendedName>
        <fullName evidence="1">Reverse transcriptase zinc-binding domain-containing protein</fullName>
    </recommendedName>
</protein>
<evidence type="ECO:0000313" key="2">
    <source>
        <dbReference type="EMBL" id="KAH0913805.1"/>
    </source>
</evidence>
<name>A0ABQ8C9N8_BRANA</name>
<proteinExistence type="predicted"/>
<dbReference type="InterPro" id="IPR026960">
    <property type="entry name" value="RVT-Znf"/>
</dbReference>
<keyword evidence="3" id="KW-1185">Reference proteome</keyword>
<evidence type="ECO:0000313" key="3">
    <source>
        <dbReference type="Proteomes" id="UP000824890"/>
    </source>
</evidence>
<organism evidence="2 3">
    <name type="scientific">Brassica napus</name>
    <name type="common">Rape</name>
    <dbReference type="NCBI Taxonomy" id="3708"/>
    <lineage>
        <taxon>Eukaryota</taxon>
        <taxon>Viridiplantae</taxon>
        <taxon>Streptophyta</taxon>
        <taxon>Embryophyta</taxon>
        <taxon>Tracheophyta</taxon>
        <taxon>Spermatophyta</taxon>
        <taxon>Magnoliopsida</taxon>
        <taxon>eudicotyledons</taxon>
        <taxon>Gunneridae</taxon>
        <taxon>Pentapetalae</taxon>
        <taxon>rosids</taxon>
        <taxon>malvids</taxon>
        <taxon>Brassicales</taxon>
        <taxon>Brassicaceae</taxon>
        <taxon>Brassiceae</taxon>
        <taxon>Brassica</taxon>
    </lineage>
</organism>
<feature type="domain" description="Reverse transcriptase zinc-binding" evidence="1">
    <location>
        <begin position="97"/>
        <end position="154"/>
    </location>
</feature>
<evidence type="ECO:0000259" key="1">
    <source>
        <dbReference type="Pfam" id="PF13966"/>
    </source>
</evidence>
<dbReference type="Pfam" id="PF13966">
    <property type="entry name" value="zf-RVT"/>
    <property type="match status" value="1"/>
</dbReference>
<dbReference type="EMBL" id="JAGKQM010000008">
    <property type="protein sequence ID" value="KAH0913805.1"/>
    <property type="molecule type" value="Genomic_DNA"/>
</dbReference>
<sequence>MPQTQVVAEILSGDRSNFWTIKESNNHSWLVKRLLRLREWKTHSDNWSPHGNMADFLHLQPHSRLGIPRHATVSDLFVDGYWILPPARSEASSPLSLKHQNLTVPWFNIIWLRQGIPKHSFLTWLLLLDRCPTRDRLLSWGLPTDPSCLLCNHAATLGGSGRP</sequence>